<evidence type="ECO:0000313" key="2">
    <source>
        <dbReference type="Proteomes" id="UP001154282"/>
    </source>
</evidence>
<reference evidence="1" key="1">
    <citation type="submission" date="2022-08" db="EMBL/GenBank/DDBJ databases">
        <authorList>
            <person name="Gutierrez-Valencia J."/>
        </authorList>
    </citation>
    <scope>NUCLEOTIDE SEQUENCE</scope>
</reference>
<sequence>MLPSASAIVSAVRQDSNSAVELDQRFHFRRIVHPESILSVYVRTSWELRDGPMGVAAGSFSSKKRFRRRDELLKLHS</sequence>
<gene>
    <name evidence="1" type="ORF">LITE_LOCUS36270</name>
</gene>
<protein>
    <submittedName>
        <fullName evidence="1">Uncharacterized protein</fullName>
    </submittedName>
</protein>
<evidence type="ECO:0000313" key="1">
    <source>
        <dbReference type="EMBL" id="CAI0464640.1"/>
    </source>
</evidence>
<comment type="caution">
    <text evidence="1">The sequence shown here is derived from an EMBL/GenBank/DDBJ whole genome shotgun (WGS) entry which is preliminary data.</text>
</comment>
<keyword evidence="2" id="KW-1185">Reference proteome</keyword>
<name>A0AAV0P1Z0_9ROSI</name>
<accession>A0AAV0P1Z0</accession>
<dbReference type="EMBL" id="CAMGYJ010000008">
    <property type="protein sequence ID" value="CAI0464640.1"/>
    <property type="molecule type" value="Genomic_DNA"/>
</dbReference>
<organism evidence="1 2">
    <name type="scientific">Linum tenue</name>
    <dbReference type="NCBI Taxonomy" id="586396"/>
    <lineage>
        <taxon>Eukaryota</taxon>
        <taxon>Viridiplantae</taxon>
        <taxon>Streptophyta</taxon>
        <taxon>Embryophyta</taxon>
        <taxon>Tracheophyta</taxon>
        <taxon>Spermatophyta</taxon>
        <taxon>Magnoliopsida</taxon>
        <taxon>eudicotyledons</taxon>
        <taxon>Gunneridae</taxon>
        <taxon>Pentapetalae</taxon>
        <taxon>rosids</taxon>
        <taxon>fabids</taxon>
        <taxon>Malpighiales</taxon>
        <taxon>Linaceae</taxon>
        <taxon>Linum</taxon>
    </lineage>
</organism>
<dbReference type="AlphaFoldDB" id="A0AAV0P1Z0"/>
<feature type="non-terminal residue" evidence="1">
    <location>
        <position position="77"/>
    </location>
</feature>
<dbReference type="Proteomes" id="UP001154282">
    <property type="component" value="Unassembled WGS sequence"/>
</dbReference>
<proteinExistence type="predicted"/>